<dbReference type="InterPro" id="IPR022602">
    <property type="entry name" value="DUF2813"/>
</dbReference>
<dbReference type="InterPro" id="IPR027417">
    <property type="entry name" value="P-loop_NTPase"/>
</dbReference>
<dbReference type="Proteomes" id="UP000276984">
    <property type="component" value="Chromosome"/>
</dbReference>
<dbReference type="Pfam" id="PF08722">
    <property type="entry name" value="Tn7_TnsA-like_N"/>
    <property type="match status" value="1"/>
</dbReference>
<dbReference type="InterPro" id="IPR014833">
    <property type="entry name" value="TnsA_N"/>
</dbReference>
<dbReference type="PANTHER" id="PTHR43581">
    <property type="entry name" value="ATP/GTP PHOSPHATASE"/>
    <property type="match status" value="1"/>
</dbReference>
<name>A0A494RTB4_9CAUL</name>
<dbReference type="InterPro" id="IPR051396">
    <property type="entry name" value="Bact_Antivir_Def_Nuclease"/>
</dbReference>
<proteinExistence type="predicted"/>
<accession>A0A494RTB4</accession>
<protein>
    <submittedName>
        <fullName evidence="4">DUF2813 domain-containing protein</fullName>
    </submittedName>
</protein>
<sequence length="661" mass="73217">MHISRVVIRNFANFQTLDIRTGEDMVIVGENKVGKSNFLRAIQLVLDPSLSERDRRLGLEHFWDGLGDDKLGSVVEVSLEFTERAENARLLRHLADCVVDVGPPFVGRVTYRYRPKPDLGGPPTSMADYEYVIFGGVDPENDIGSDMRRMTPLDVQGALRDAEKELASWRHSPLRPLIEELAETLSDDDRDEIQTEIDDAQSELTSRPEIQAVANRIATRLEAMVGTQHTVPLSLGLTPTRLDALLRGLRLLIDGGTRGISDASVGSANLIFLALKSLELDRLVADGERDHTFFAVEEPEAHLHPHLQRLIYRHFLGTQPRGADGPRAQSTVLTTHSPHIASVAPLRSIVLLRHDEEVGATTGVAAATTPLTIEDVADLQRYIDVTRGEIFFSRGVILVEGDAERFLVPAFADVLGMSLDELGVTVCSVGGVNFAPYVKLLGANGLQIPFVVLTDKDPIDANRSLGVPRLKRLLRVITPGVELGEQPIRIVYTDGDGKLRSHTPDLFVERETHAEFIEVKWERDARAPKNEARWPFIASAISGLGYTYAVVTERHLMHQPLKANVDRLLRHQHSPQLSRAASAMLWDALAAEPQTLANILASQADPSEPSVLRALADGWLCTDLSQPISPRSLVRLPLDRQRRTRRLGRASQFHWLACQVP</sequence>
<dbReference type="RefSeq" id="WP_121483386.1">
    <property type="nucleotide sequence ID" value="NZ_CP032707.1"/>
</dbReference>
<reference evidence="4 5" key="1">
    <citation type="submission" date="2018-10" db="EMBL/GenBank/DDBJ databases">
        <title>Complete genome sequence of Brevundimonas naejangsanensis BRV3.</title>
        <authorList>
            <person name="Berrios L."/>
            <person name="Ely B."/>
        </authorList>
    </citation>
    <scope>NUCLEOTIDE SEQUENCE [LARGE SCALE GENOMIC DNA]</scope>
    <source>
        <strain evidence="4 5">BRV3</strain>
    </source>
</reference>
<dbReference type="PANTHER" id="PTHR43581:SF4">
    <property type="entry name" value="ATP_GTP PHOSPHATASE"/>
    <property type="match status" value="1"/>
</dbReference>
<evidence type="ECO:0000259" key="2">
    <source>
        <dbReference type="Pfam" id="PF13175"/>
    </source>
</evidence>
<gene>
    <name evidence="4" type="ORF">D8I30_04340</name>
</gene>
<dbReference type="InterPro" id="IPR034139">
    <property type="entry name" value="TOPRIM_OLD"/>
</dbReference>
<dbReference type="Pfam" id="PF11398">
    <property type="entry name" value="DUF2813"/>
    <property type="match status" value="1"/>
</dbReference>
<dbReference type="Pfam" id="PF20469">
    <property type="entry name" value="OLD-like_TOPRIM"/>
    <property type="match status" value="1"/>
</dbReference>
<keyword evidence="5" id="KW-1185">Reference proteome</keyword>
<dbReference type="EMBL" id="CP032707">
    <property type="protein sequence ID" value="AYG96276.1"/>
    <property type="molecule type" value="Genomic_DNA"/>
</dbReference>
<dbReference type="SUPFAM" id="SSF52540">
    <property type="entry name" value="P-loop containing nucleoside triphosphate hydrolases"/>
    <property type="match status" value="1"/>
</dbReference>
<feature type="domain" description="TnsA endonuclease N-terminal" evidence="1">
    <location>
        <begin position="482"/>
        <end position="553"/>
    </location>
</feature>
<dbReference type="OrthoDB" id="9816534at2"/>
<dbReference type="InterPro" id="IPR041685">
    <property type="entry name" value="AAA_GajA/Old/RecF-like"/>
</dbReference>
<dbReference type="CDD" id="cd01026">
    <property type="entry name" value="TOPRIM_OLD"/>
    <property type="match status" value="1"/>
</dbReference>
<dbReference type="AlphaFoldDB" id="A0A494RTB4"/>
<organism evidence="4 5">
    <name type="scientific">Brevundimonas naejangsanensis</name>
    <dbReference type="NCBI Taxonomy" id="588932"/>
    <lineage>
        <taxon>Bacteria</taxon>
        <taxon>Pseudomonadati</taxon>
        <taxon>Pseudomonadota</taxon>
        <taxon>Alphaproteobacteria</taxon>
        <taxon>Caulobacterales</taxon>
        <taxon>Caulobacteraceae</taxon>
        <taxon>Brevundimonas</taxon>
    </lineage>
</organism>
<feature type="domain" description="Endonuclease GajA/Old nuclease/RecF-like AAA" evidence="2">
    <location>
        <begin position="177"/>
        <end position="341"/>
    </location>
</feature>
<evidence type="ECO:0000259" key="1">
    <source>
        <dbReference type="Pfam" id="PF08722"/>
    </source>
</evidence>
<feature type="domain" description="OLD protein-like TOPRIM" evidence="3">
    <location>
        <begin position="391"/>
        <end position="457"/>
    </location>
</feature>
<dbReference type="Gene3D" id="3.40.50.300">
    <property type="entry name" value="P-loop containing nucleotide triphosphate hydrolases"/>
    <property type="match status" value="2"/>
</dbReference>
<evidence type="ECO:0000259" key="3">
    <source>
        <dbReference type="Pfam" id="PF20469"/>
    </source>
</evidence>
<evidence type="ECO:0000313" key="4">
    <source>
        <dbReference type="EMBL" id="AYG96276.1"/>
    </source>
</evidence>
<evidence type="ECO:0000313" key="5">
    <source>
        <dbReference type="Proteomes" id="UP000276984"/>
    </source>
</evidence>
<dbReference type="Pfam" id="PF13175">
    <property type="entry name" value="AAA_15"/>
    <property type="match status" value="1"/>
</dbReference>